<comment type="caution">
    <text evidence="3">The sequence shown here is derived from an EMBL/GenBank/DDBJ whole genome shotgun (WGS) entry which is preliminary data.</text>
</comment>
<dbReference type="Pfam" id="PF01558">
    <property type="entry name" value="POR"/>
    <property type="match status" value="1"/>
</dbReference>
<dbReference type="AlphaFoldDB" id="A0A523QJ08"/>
<reference evidence="3 4" key="1">
    <citation type="submission" date="2019-03" db="EMBL/GenBank/DDBJ databases">
        <title>Metabolic potential of uncultured bacteria and archaea associated with petroleum seepage in deep-sea sediments.</title>
        <authorList>
            <person name="Dong X."/>
            <person name="Hubert C."/>
        </authorList>
    </citation>
    <scope>NUCLEOTIDE SEQUENCE [LARGE SCALE GENOMIC DNA]</scope>
    <source>
        <strain evidence="3">E44_bin92</strain>
    </source>
</reference>
<dbReference type="Gene3D" id="3.40.920.10">
    <property type="entry name" value="Pyruvate-ferredoxin oxidoreductase, PFOR, domain III"/>
    <property type="match status" value="1"/>
</dbReference>
<dbReference type="Proteomes" id="UP000320781">
    <property type="component" value="Unassembled WGS sequence"/>
</dbReference>
<dbReference type="InterPro" id="IPR019752">
    <property type="entry name" value="Pyrv/ketoisovalerate_OxRed_cat"/>
</dbReference>
<gene>
    <name evidence="3" type="ORF">E3J95_03990</name>
</gene>
<evidence type="ECO:0000313" key="3">
    <source>
        <dbReference type="EMBL" id="TES85617.1"/>
    </source>
</evidence>
<proteinExistence type="predicted"/>
<name>A0A523QJ08_UNCAE</name>
<accession>A0A523QJ08</accession>
<keyword evidence="3" id="KW-0670">Pyruvate</keyword>
<dbReference type="InterPro" id="IPR051626">
    <property type="entry name" value="Oxidoreductase_gamma_subunit"/>
</dbReference>
<dbReference type="EMBL" id="SOKU01000194">
    <property type="protein sequence ID" value="TES85617.1"/>
    <property type="molecule type" value="Genomic_DNA"/>
</dbReference>
<feature type="domain" description="Pyruvate/ketoisovalerate oxidoreductase catalytic" evidence="2">
    <location>
        <begin position="13"/>
        <end position="184"/>
    </location>
</feature>
<dbReference type="PANTHER" id="PTHR43366">
    <property type="entry name" value="PYRUVATE SYNTHASE SUBUNIT PORC"/>
    <property type="match status" value="1"/>
</dbReference>
<organism evidence="3 4">
    <name type="scientific">Aerophobetes bacterium</name>
    <dbReference type="NCBI Taxonomy" id="2030807"/>
    <lineage>
        <taxon>Bacteria</taxon>
        <taxon>Candidatus Aerophobota</taxon>
    </lineage>
</organism>
<dbReference type="InterPro" id="IPR002869">
    <property type="entry name" value="Pyrv_flavodox_OxRed_cen"/>
</dbReference>
<dbReference type="NCBIfam" id="TIGR02175">
    <property type="entry name" value="PorC_KorC"/>
    <property type="match status" value="1"/>
</dbReference>
<dbReference type="PANTHER" id="PTHR43366:SF1">
    <property type="entry name" value="PYRUVATE SYNTHASE SUBUNIT PORC"/>
    <property type="match status" value="1"/>
</dbReference>
<dbReference type="SUPFAM" id="SSF53323">
    <property type="entry name" value="Pyruvate-ferredoxin oxidoreductase, PFOR, domain III"/>
    <property type="match status" value="1"/>
</dbReference>
<evidence type="ECO:0000313" key="4">
    <source>
        <dbReference type="Proteomes" id="UP000320781"/>
    </source>
</evidence>
<evidence type="ECO:0000259" key="2">
    <source>
        <dbReference type="Pfam" id="PF01558"/>
    </source>
</evidence>
<protein>
    <submittedName>
        <fullName evidence="3">Pyruvate synthase</fullName>
    </submittedName>
</protein>
<sequence>MKQIMEIRWHGRGGQGAKTAALALAESALREGKYIQGFPEYGPERMGAPIQAFTRISDRPITIHSHITNPDAVVVLDATLLEMVDVTVGVSPEGTVLVNTPQSPQEIREKLNLNTGKIFTVDATSISLATLGRNFPNTPMLGALIKATGILDINSVITDVKEKFEKKFSQKIVEGNLEAIKRAYKEVRSG</sequence>
<keyword evidence="1" id="KW-0560">Oxidoreductase</keyword>
<evidence type="ECO:0000256" key="1">
    <source>
        <dbReference type="ARBA" id="ARBA00023002"/>
    </source>
</evidence>
<dbReference type="InterPro" id="IPR011894">
    <property type="entry name" value="PorC_KorC"/>
</dbReference>
<dbReference type="GO" id="GO:0016625">
    <property type="term" value="F:oxidoreductase activity, acting on the aldehyde or oxo group of donors, iron-sulfur protein as acceptor"/>
    <property type="evidence" value="ECO:0007669"/>
    <property type="project" value="InterPro"/>
</dbReference>